<evidence type="ECO:0000313" key="3">
    <source>
        <dbReference type="Proteomes" id="UP000198953"/>
    </source>
</evidence>
<dbReference type="Pfam" id="PF13460">
    <property type="entry name" value="NAD_binding_10"/>
    <property type="match status" value="1"/>
</dbReference>
<name>A0A1H7WW34_9ACTN</name>
<proteinExistence type="predicted"/>
<dbReference type="Gene3D" id="3.40.50.720">
    <property type="entry name" value="NAD(P)-binding Rossmann-like Domain"/>
    <property type="match status" value="1"/>
</dbReference>
<dbReference type="AlphaFoldDB" id="A0A1H7WW34"/>
<dbReference type="PANTHER" id="PTHR43162:SF1">
    <property type="entry name" value="PRESTALK A DIFFERENTIATION PROTEIN A"/>
    <property type="match status" value="1"/>
</dbReference>
<evidence type="ECO:0000259" key="1">
    <source>
        <dbReference type="Pfam" id="PF13460"/>
    </source>
</evidence>
<dbReference type="EMBL" id="FOBF01000011">
    <property type="protein sequence ID" value="SEM25515.1"/>
    <property type="molecule type" value="Genomic_DNA"/>
</dbReference>
<feature type="domain" description="NAD(P)-binding" evidence="1">
    <location>
        <begin position="7"/>
        <end position="171"/>
    </location>
</feature>
<reference evidence="2 3" key="1">
    <citation type="submission" date="2016-10" db="EMBL/GenBank/DDBJ databases">
        <authorList>
            <person name="de Groot N.N."/>
        </authorList>
    </citation>
    <scope>NUCLEOTIDE SEQUENCE [LARGE SCALE GENOMIC DNA]</scope>
    <source>
        <strain evidence="2 3">DSM 43357</strain>
    </source>
</reference>
<dbReference type="PANTHER" id="PTHR43162">
    <property type="match status" value="1"/>
</dbReference>
<dbReference type="SUPFAM" id="SSF51735">
    <property type="entry name" value="NAD(P)-binding Rossmann-fold domains"/>
    <property type="match status" value="1"/>
</dbReference>
<dbReference type="Proteomes" id="UP000198953">
    <property type="component" value="Unassembled WGS sequence"/>
</dbReference>
<sequence>MTILVTGARGAVARRLVALLRERGLDVRAGSSAPGADVVCDLSDPATFPAALDGATSVFLYASPAHAGAFAREAARAGVGHVVLLSSSSVLGPDAESDPLARSHLEAERALLASPTTATILRPGSFASNALAWSRAIASGAPVSLPFPGAYADPIHEADIAEAALAVLTDPGFQAGGPYTLTGPESLTFAEQIEILGRVLGREIPIRRIGREEWKAENAAHIPERYAEPLLDWWESCDGRPAALTRSVEELTGHPARTFATWAADHAAAFAVRPA</sequence>
<dbReference type="STRING" id="46177.SAMN05660976_04625"/>
<organism evidence="2 3">
    <name type="scientific">Nonomuraea pusilla</name>
    <dbReference type="NCBI Taxonomy" id="46177"/>
    <lineage>
        <taxon>Bacteria</taxon>
        <taxon>Bacillati</taxon>
        <taxon>Actinomycetota</taxon>
        <taxon>Actinomycetes</taxon>
        <taxon>Streptosporangiales</taxon>
        <taxon>Streptosporangiaceae</taxon>
        <taxon>Nonomuraea</taxon>
    </lineage>
</organism>
<protein>
    <submittedName>
        <fullName evidence="2">Uncharacterized conserved protein YbjT, contains NAD(P)-binding and DUF2867 domains</fullName>
    </submittedName>
</protein>
<dbReference type="InterPro" id="IPR016040">
    <property type="entry name" value="NAD(P)-bd_dom"/>
</dbReference>
<accession>A0A1H7WW34</accession>
<dbReference type="InterPro" id="IPR036291">
    <property type="entry name" value="NAD(P)-bd_dom_sf"/>
</dbReference>
<dbReference type="RefSeq" id="WP_091102687.1">
    <property type="nucleotide sequence ID" value="NZ_FOBF01000011.1"/>
</dbReference>
<gene>
    <name evidence="2" type="ORF">SAMN05660976_04625</name>
</gene>
<dbReference type="InterPro" id="IPR051604">
    <property type="entry name" value="Ergot_Alk_Oxidoreductase"/>
</dbReference>
<keyword evidence="3" id="KW-1185">Reference proteome</keyword>
<evidence type="ECO:0000313" key="2">
    <source>
        <dbReference type="EMBL" id="SEM25515.1"/>
    </source>
</evidence>
<dbReference type="OrthoDB" id="4457504at2"/>